<dbReference type="Pfam" id="PF00560">
    <property type="entry name" value="LRR_1"/>
    <property type="match status" value="2"/>
</dbReference>
<evidence type="ECO:0000256" key="10">
    <source>
        <dbReference type="ARBA" id="ARBA00022840"/>
    </source>
</evidence>
<dbReference type="Pfam" id="PF00069">
    <property type="entry name" value="Pkinase"/>
    <property type="match status" value="1"/>
</dbReference>
<dbReference type="EC" id="2.7.11.1" evidence="2"/>
<dbReference type="PROSITE" id="PS00109">
    <property type="entry name" value="PROTEIN_KINASE_TYR"/>
    <property type="match status" value="1"/>
</dbReference>
<organism evidence="18 19">
    <name type="scientific">Hevea brasiliensis</name>
    <name type="common">Para rubber tree</name>
    <name type="synonym">Siphonia brasiliensis</name>
    <dbReference type="NCBI Taxonomy" id="3981"/>
    <lineage>
        <taxon>Eukaryota</taxon>
        <taxon>Viridiplantae</taxon>
        <taxon>Streptophyta</taxon>
        <taxon>Embryophyta</taxon>
        <taxon>Tracheophyta</taxon>
        <taxon>Spermatophyta</taxon>
        <taxon>Magnoliopsida</taxon>
        <taxon>eudicotyledons</taxon>
        <taxon>Gunneridae</taxon>
        <taxon>Pentapetalae</taxon>
        <taxon>rosids</taxon>
        <taxon>fabids</taxon>
        <taxon>Malpighiales</taxon>
        <taxon>Euphorbiaceae</taxon>
        <taxon>Crotonoideae</taxon>
        <taxon>Micrandreae</taxon>
        <taxon>Hevea</taxon>
    </lineage>
</organism>
<dbReference type="PRINTS" id="PR00019">
    <property type="entry name" value="LEURICHRPT"/>
</dbReference>
<dbReference type="InterPro" id="IPR017441">
    <property type="entry name" value="Protein_kinase_ATP_BS"/>
</dbReference>
<comment type="catalytic activity">
    <reaction evidence="14">
        <text>L-seryl-[protein] + ATP = O-phospho-L-seryl-[protein] + ADP + H(+)</text>
        <dbReference type="Rhea" id="RHEA:17989"/>
        <dbReference type="Rhea" id="RHEA-COMP:9863"/>
        <dbReference type="Rhea" id="RHEA-COMP:11604"/>
        <dbReference type="ChEBI" id="CHEBI:15378"/>
        <dbReference type="ChEBI" id="CHEBI:29999"/>
        <dbReference type="ChEBI" id="CHEBI:30616"/>
        <dbReference type="ChEBI" id="CHEBI:83421"/>
        <dbReference type="ChEBI" id="CHEBI:456216"/>
        <dbReference type="EC" id="2.7.11.1"/>
    </reaction>
</comment>
<evidence type="ECO:0000256" key="7">
    <source>
        <dbReference type="ARBA" id="ARBA00022737"/>
    </source>
</evidence>
<sequence>MLTGSIPFTQGDLPYLRSLDLGHNNLSGPIPFTRGDLPYLTSLDLSHNNLTGPIPCNFSRSFSIDSFAGNKGLYIDEINSVCFFSPTASISSASSKKRTHYSEIFLPITLFLSFLILGSLFLYRWHKIKNSQPKAKESKNGDIFSVWNYDGRIAFEDVIEATENFDFRYCIGTGGYGSVYKAQLPSGRLIALKKLHKMEAEEPSFDKCFNNEVKLLTEIRHKNIVKLYGFCLHHRAMFLIYEYKEKGSLFCVLRNDDEAVELDWKKRVNIIKGMAHALSYLHHDCSPPIIHRDISSNNILLNPDWEGIVSDFGTARFLYPDSSNQTLLAGTHGYIAPELAYTMVVNESCDVYSFGVVALEIVMGKHPGELLSSLLSSPSNPHIMLKDVLDSRFLPPSNQVVAQSVILVVTLALACLRSNPKSRPTMQQVCREFLVHKPGPLPQPLQEIPLCHLMNQDNCVVEKN</sequence>
<comment type="subcellular location">
    <subcellularLocation>
        <location evidence="1">Membrane</location>
    </subcellularLocation>
</comment>
<accession>A0ABQ9L7E8</accession>
<dbReference type="PROSITE" id="PS50011">
    <property type="entry name" value="PROTEIN_KINASE_DOM"/>
    <property type="match status" value="1"/>
</dbReference>
<keyword evidence="8 15" id="KW-0547">Nucleotide-binding</keyword>
<reference evidence="18" key="1">
    <citation type="journal article" date="2023" name="Plant Biotechnol. J.">
        <title>Chromosome-level wild Hevea brasiliensis genome provides new tools for genomic-assisted breeding and valuable loci to elevate rubber yield.</title>
        <authorList>
            <person name="Cheng H."/>
            <person name="Song X."/>
            <person name="Hu Y."/>
            <person name="Wu T."/>
            <person name="Yang Q."/>
            <person name="An Z."/>
            <person name="Feng S."/>
            <person name="Deng Z."/>
            <person name="Wu W."/>
            <person name="Zeng X."/>
            <person name="Tu M."/>
            <person name="Wang X."/>
            <person name="Huang H."/>
        </authorList>
    </citation>
    <scope>NUCLEOTIDE SEQUENCE</scope>
    <source>
        <strain evidence="18">MT/VB/25A 57/8</strain>
    </source>
</reference>
<comment type="catalytic activity">
    <reaction evidence="13">
        <text>L-threonyl-[protein] + ATP = O-phospho-L-threonyl-[protein] + ADP + H(+)</text>
        <dbReference type="Rhea" id="RHEA:46608"/>
        <dbReference type="Rhea" id="RHEA-COMP:11060"/>
        <dbReference type="Rhea" id="RHEA-COMP:11605"/>
        <dbReference type="ChEBI" id="CHEBI:15378"/>
        <dbReference type="ChEBI" id="CHEBI:30013"/>
        <dbReference type="ChEBI" id="CHEBI:30616"/>
        <dbReference type="ChEBI" id="CHEBI:61977"/>
        <dbReference type="ChEBI" id="CHEBI:456216"/>
        <dbReference type="EC" id="2.7.11.1"/>
    </reaction>
</comment>
<evidence type="ECO:0000256" key="16">
    <source>
        <dbReference type="SAM" id="Phobius"/>
    </source>
</evidence>
<dbReference type="InterPro" id="IPR032675">
    <property type="entry name" value="LRR_dom_sf"/>
</dbReference>
<evidence type="ECO:0000256" key="13">
    <source>
        <dbReference type="ARBA" id="ARBA00047899"/>
    </source>
</evidence>
<dbReference type="PANTHER" id="PTHR48005">
    <property type="entry name" value="LEUCINE RICH REPEAT KINASE 2"/>
    <property type="match status" value="1"/>
</dbReference>
<keyword evidence="5" id="KW-0808">Transferase</keyword>
<name>A0ABQ9L7E8_HEVBR</name>
<keyword evidence="4" id="KW-0433">Leucine-rich repeat</keyword>
<dbReference type="EMBL" id="JARPOI010000014">
    <property type="protein sequence ID" value="KAJ9159422.1"/>
    <property type="molecule type" value="Genomic_DNA"/>
</dbReference>
<feature type="transmembrane region" description="Helical" evidence="16">
    <location>
        <begin position="104"/>
        <end position="125"/>
    </location>
</feature>
<evidence type="ECO:0000256" key="2">
    <source>
        <dbReference type="ARBA" id="ARBA00012513"/>
    </source>
</evidence>
<evidence type="ECO:0000256" key="6">
    <source>
        <dbReference type="ARBA" id="ARBA00022692"/>
    </source>
</evidence>
<evidence type="ECO:0000256" key="12">
    <source>
        <dbReference type="ARBA" id="ARBA00023136"/>
    </source>
</evidence>
<keyword evidence="12 16" id="KW-0472">Membrane</keyword>
<dbReference type="InterPro" id="IPR001611">
    <property type="entry name" value="Leu-rich_rpt"/>
</dbReference>
<keyword evidence="19" id="KW-1185">Reference proteome</keyword>
<keyword evidence="6 16" id="KW-0812">Transmembrane</keyword>
<keyword evidence="9" id="KW-0418">Kinase</keyword>
<gene>
    <name evidence="18" type="ORF">P3X46_024930</name>
</gene>
<evidence type="ECO:0000256" key="8">
    <source>
        <dbReference type="ARBA" id="ARBA00022741"/>
    </source>
</evidence>
<keyword evidence="10 15" id="KW-0067">ATP-binding</keyword>
<evidence type="ECO:0000256" key="15">
    <source>
        <dbReference type="PROSITE-ProRule" id="PRU10141"/>
    </source>
</evidence>
<dbReference type="Gene3D" id="3.30.200.20">
    <property type="entry name" value="Phosphorylase Kinase, domain 1"/>
    <property type="match status" value="1"/>
</dbReference>
<dbReference type="Proteomes" id="UP001174677">
    <property type="component" value="Chromosome 14"/>
</dbReference>
<evidence type="ECO:0000259" key="17">
    <source>
        <dbReference type="PROSITE" id="PS50011"/>
    </source>
</evidence>
<evidence type="ECO:0000256" key="11">
    <source>
        <dbReference type="ARBA" id="ARBA00022989"/>
    </source>
</evidence>
<evidence type="ECO:0000256" key="9">
    <source>
        <dbReference type="ARBA" id="ARBA00022777"/>
    </source>
</evidence>
<protein>
    <recommendedName>
        <fullName evidence="2">non-specific serine/threonine protein kinase</fullName>
        <ecNumber evidence="2">2.7.11.1</ecNumber>
    </recommendedName>
</protein>
<dbReference type="PROSITE" id="PS00107">
    <property type="entry name" value="PROTEIN_KINASE_ATP"/>
    <property type="match status" value="1"/>
</dbReference>
<keyword evidence="7" id="KW-0677">Repeat</keyword>
<evidence type="ECO:0000313" key="19">
    <source>
        <dbReference type="Proteomes" id="UP001174677"/>
    </source>
</evidence>
<evidence type="ECO:0000256" key="4">
    <source>
        <dbReference type="ARBA" id="ARBA00022614"/>
    </source>
</evidence>
<evidence type="ECO:0000256" key="3">
    <source>
        <dbReference type="ARBA" id="ARBA00022527"/>
    </source>
</evidence>
<evidence type="ECO:0000313" key="18">
    <source>
        <dbReference type="EMBL" id="KAJ9159422.1"/>
    </source>
</evidence>
<comment type="caution">
    <text evidence="18">The sequence shown here is derived from an EMBL/GenBank/DDBJ whole genome shotgun (WGS) entry which is preliminary data.</text>
</comment>
<dbReference type="InterPro" id="IPR051420">
    <property type="entry name" value="Ser_Thr_Kinases_DiverseReg"/>
</dbReference>
<dbReference type="InterPro" id="IPR000719">
    <property type="entry name" value="Prot_kinase_dom"/>
</dbReference>
<proteinExistence type="predicted"/>
<keyword evidence="11 16" id="KW-1133">Transmembrane helix</keyword>
<evidence type="ECO:0000256" key="1">
    <source>
        <dbReference type="ARBA" id="ARBA00004370"/>
    </source>
</evidence>
<dbReference type="Gene3D" id="1.10.510.10">
    <property type="entry name" value="Transferase(Phosphotransferase) domain 1"/>
    <property type="match status" value="1"/>
</dbReference>
<dbReference type="SUPFAM" id="SSF56112">
    <property type="entry name" value="Protein kinase-like (PK-like)"/>
    <property type="match status" value="1"/>
</dbReference>
<dbReference type="PANTHER" id="PTHR48005:SF16">
    <property type="entry name" value="MDIS1-INTERACTING RECEPTOR LIKE KINASE 2-LIKE ISOFORM X1"/>
    <property type="match status" value="1"/>
</dbReference>
<dbReference type="InterPro" id="IPR008266">
    <property type="entry name" value="Tyr_kinase_AS"/>
</dbReference>
<feature type="domain" description="Protein kinase" evidence="17">
    <location>
        <begin position="165"/>
        <end position="434"/>
    </location>
</feature>
<evidence type="ECO:0000256" key="5">
    <source>
        <dbReference type="ARBA" id="ARBA00022679"/>
    </source>
</evidence>
<dbReference type="InterPro" id="IPR011009">
    <property type="entry name" value="Kinase-like_dom_sf"/>
</dbReference>
<keyword evidence="3" id="KW-0723">Serine/threonine-protein kinase</keyword>
<evidence type="ECO:0000256" key="14">
    <source>
        <dbReference type="ARBA" id="ARBA00048679"/>
    </source>
</evidence>
<dbReference type="SUPFAM" id="SSF52058">
    <property type="entry name" value="L domain-like"/>
    <property type="match status" value="1"/>
</dbReference>
<dbReference type="Gene3D" id="3.80.10.10">
    <property type="entry name" value="Ribonuclease Inhibitor"/>
    <property type="match status" value="1"/>
</dbReference>
<feature type="binding site" evidence="15">
    <location>
        <position position="193"/>
    </location>
    <ligand>
        <name>ATP</name>
        <dbReference type="ChEBI" id="CHEBI:30616"/>
    </ligand>
</feature>